<evidence type="ECO:0000256" key="2">
    <source>
        <dbReference type="ARBA" id="ARBA00007061"/>
    </source>
</evidence>
<feature type="domain" description="Hydroxymethylglutaryl-coenzyme A synthase C-terminal" evidence="5">
    <location>
        <begin position="278"/>
        <end position="371"/>
    </location>
</feature>
<dbReference type="InterPro" id="IPR013746">
    <property type="entry name" value="HMG_CoA_synt_C_dom"/>
</dbReference>
<dbReference type="NCBIfam" id="NF005498">
    <property type="entry name" value="PRK07112.1"/>
    <property type="match status" value="1"/>
</dbReference>
<keyword evidence="7" id="KW-1185">Reference proteome</keyword>
<evidence type="ECO:0000256" key="3">
    <source>
        <dbReference type="RuleBase" id="RU003707"/>
    </source>
</evidence>
<dbReference type="Proteomes" id="UP000823405">
    <property type="component" value="Unassembled WGS sequence"/>
</dbReference>
<organism evidence="6 7">
    <name type="scientific">Linnemannia gamsii</name>
    <dbReference type="NCBI Taxonomy" id="64522"/>
    <lineage>
        <taxon>Eukaryota</taxon>
        <taxon>Fungi</taxon>
        <taxon>Fungi incertae sedis</taxon>
        <taxon>Mucoromycota</taxon>
        <taxon>Mortierellomycotina</taxon>
        <taxon>Mortierellomycetes</taxon>
        <taxon>Mortierellales</taxon>
        <taxon>Mortierellaceae</taxon>
        <taxon>Linnemannia</taxon>
    </lineage>
</organism>
<dbReference type="InterPro" id="IPR029045">
    <property type="entry name" value="ClpP/crotonase-like_dom_sf"/>
</dbReference>
<dbReference type="PROSITE" id="PS00166">
    <property type="entry name" value="ENOYL_COA_HYDRATASE"/>
    <property type="match status" value="1"/>
</dbReference>
<dbReference type="GO" id="GO:0010142">
    <property type="term" value="P:farnesyl diphosphate biosynthetic process, mevalonate pathway"/>
    <property type="evidence" value="ECO:0007669"/>
    <property type="project" value="InterPro"/>
</dbReference>
<dbReference type="Gene3D" id="6.20.390.20">
    <property type="match status" value="1"/>
</dbReference>
<dbReference type="InterPro" id="IPR001753">
    <property type="entry name" value="Enoyl-CoA_hydra/iso"/>
</dbReference>
<dbReference type="Gene3D" id="3.40.47.10">
    <property type="match status" value="2"/>
</dbReference>
<protein>
    <submittedName>
        <fullName evidence="6">Uncharacterized protein</fullName>
    </submittedName>
</protein>
<dbReference type="EMBL" id="JAAAIN010000007">
    <property type="protein sequence ID" value="KAG0323228.1"/>
    <property type="molecule type" value="Genomic_DNA"/>
</dbReference>
<dbReference type="SUPFAM" id="SSF53901">
    <property type="entry name" value="Thiolase-like"/>
    <property type="match status" value="2"/>
</dbReference>
<feature type="domain" description="Hydroxymethylglutaryl-coenzyme A synthase N-terminal" evidence="4">
    <location>
        <begin position="2"/>
        <end position="177"/>
    </location>
</feature>
<comment type="similarity">
    <text evidence="2">Belongs to the thiolase-like superfamily. HMG-CoA synthase family.</text>
</comment>
<accession>A0A9P6RPJ5</accession>
<gene>
    <name evidence="6" type="ORF">BGZ97_011760</name>
</gene>
<dbReference type="InterPro" id="IPR018376">
    <property type="entry name" value="Enoyl-CoA_hyd/isom_CS"/>
</dbReference>
<dbReference type="InterPro" id="IPR013528">
    <property type="entry name" value="HMG_CoA_synth_N"/>
</dbReference>
<dbReference type="Gene3D" id="3.90.226.10">
    <property type="entry name" value="2-enoyl-CoA Hydratase, Chain A, domain 1"/>
    <property type="match status" value="2"/>
</dbReference>
<dbReference type="AlphaFoldDB" id="A0A9P6RPJ5"/>
<dbReference type="Pfam" id="PF01154">
    <property type="entry name" value="HMG_CoA_synt_N"/>
    <property type="match status" value="1"/>
</dbReference>
<dbReference type="OrthoDB" id="2018133at2759"/>
<dbReference type="PANTHER" id="PTHR42964">
    <property type="entry name" value="ENOYL-COA HYDRATASE"/>
    <property type="match status" value="1"/>
</dbReference>
<proteinExistence type="inferred from homology"/>
<dbReference type="Pfam" id="PF00378">
    <property type="entry name" value="ECH_1"/>
    <property type="match status" value="2"/>
</dbReference>
<dbReference type="InterPro" id="IPR016039">
    <property type="entry name" value="Thiolase-like"/>
</dbReference>
<evidence type="ECO:0000313" key="7">
    <source>
        <dbReference type="Proteomes" id="UP000823405"/>
    </source>
</evidence>
<evidence type="ECO:0000256" key="1">
    <source>
        <dbReference type="ARBA" id="ARBA00005254"/>
    </source>
</evidence>
<dbReference type="InterPro" id="IPR051683">
    <property type="entry name" value="Enoyl-CoA_Hydratase/Isomerase"/>
</dbReference>
<reference evidence="6" key="1">
    <citation type="journal article" date="2020" name="Fungal Divers.">
        <title>Resolving the Mortierellaceae phylogeny through synthesis of multi-gene phylogenetics and phylogenomics.</title>
        <authorList>
            <person name="Vandepol N."/>
            <person name="Liber J."/>
            <person name="Desiro A."/>
            <person name="Na H."/>
            <person name="Kennedy M."/>
            <person name="Barry K."/>
            <person name="Grigoriev I.V."/>
            <person name="Miller A.N."/>
            <person name="O'Donnell K."/>
            <person name="Stajich J.E."/>
            <person name="Bonito G."/>
        </authorList>
    </citation>
    <scope>NUCLEOTIDE SEQUENCE</scope>
    <source>
        <strain evidence="6">NVP60</strain>
    </source>
</reference>
<dbReference type="CDD" id="cd00827">
    <property type="entry name" value="init_cond_enzymes"/>
    <property type="match status" value="1"/>
</dbReference>
<name>A0A9P6RPJ5_9FUNG</name>
<dbReference type="NCBIfam" id="NF005496">
    <property type="entry name" value="PRK07110.1"/>
    <property type="match status" value="1"/>
</dbReference>
<dbReference type="GO" id="GO:0004421">
    <property type="term" value="F:hydroxymethylglutaryl-CoA synthase activity"/>
    <property type="evidence" value="ECO:0007669"/>
    <property type="project" value="InterPro"/>
</dbReference>
<sequence length="904" mass="99663">MSVGIEAMNVFGGTTYLDVSQLAHHRKLDTVRFQNLLMDQKALALPYEDPVTFGANAARPIVDALSATEKDRIEMLITCTESGIDFGKSLSTYLHHYLGLNRNCRLFEIKQACYSGTAGLQMAVNFILSQVSPGAKALVIATDIARFMLADGADELQAELAFAEPSSGAGAVAFLVSERPQIFQIDVGANGYYGYEVMDTCRPAPDMEVGDADLSLLSYLDCCEHAFLEYKKRVPDADYARSFHYLSFHTPFGGMVKGAHRTMMRKITGAKPAEIEADFEQRVLPGLIYCRRVGNIMGGGVLLALASTIDHGNFQNPARIGYFSYGSGCCSEFLSGIVRKEGQIALQQLKIGQQLDQRYALSMEEYDYLLSGNSQFRFGTRNICLDEDIFPGAKLAQTVGIMTPTPSYQTIRVRFQDPVCFLQLYRPEAQNTINDQLLAECLDVLARCEESITVLVIEGLPETFCFGADFTAIRAAQTLSNGTAAADFASGGPEPLYDLWQRLTTAPYVVIAHVRGKANAGGVGFVAASDIVIADDSAVFSLSELLFGLMPACVLPFLSRRVGWQKAHYMTLMTQPISVSQALAWGLVDAHEANSDMLLRRHLSRLKRLNKTAVARYKRFASSLSGSLVADRQLALAANKEVFSDPRNIESIVRYVEQGIFPWDTLEPSIVQVTLADREHKNTFSEGIVTGLIDVFRDIGSDPTCKVVILTGYDTYFCSGGTQEMLLNLSRGQGKFTDTPIYTLPLSCEIPVISAMQGHGIGGGFALGLFADFVILGNESVYTANFMKYGFTPGFGSTLILREKLGLPLAQEMLMTARNYRGAELAQRGISFPVLPRAEVLPRAYELARQLAEKPRHSLVILKEHLVADLRQRLPAVIEKEVVMHEKTFHHEEVRERIKTFFGK</sequence>
<comment type="similarity">
    <text evidence="1 3">Belongs to the enoyl-CoA hydratase/isomerase family.</text>
</comment>
<dbReference type="CDD" id="cd06558">
    <property type="entry name" value="crotonase-like"/>
    <property type="match status" value="2"/>
</dbReference>
<dbReference type="PANTHER" id="PTHR42964:SF1">
    <property type="entry name" value="POLYKETIDE BIOSYNTHESIS ENOYL-COA HYDRATASE PKSH-RELATED"/>
    <property type="match status" value="1"/>
</dbReference>
<evidence type="ECO:0000259" key="5">
    <source>
        <dbReference type="Pfam" id="PF08540"/>
    </source>
</evidence>
<dbReference type="GO" id="GO:0006084">
    <property type="term" value="P:acetyl-CoA metabolic process"/>
    <property type="evidence" value="ECO:0007669"/>
    <property type="project" value="InterPro"/>
</dbReference>
<comment type="caution">
    <text evidence="6">The sequence shown here is derived from an EMBL/GenBank/DDBJ whole genome shotgun (WGS) entry which is preliminary data.</text>
</comment>
<dbReference type="Pfam" id="PF08540">
    <property type="entry name" value="HMG_CoA_synt_C"/>
    <property type="match status" value="1"/>
</dbReference>
<dbReference type="SUPFAM" id="SSF52096">
    <property type="entry name" value="ClpP/crotonase"/>
    <property type="match status" value="2"/>
</dbReference>
<evidence type="ECO:0000313" key="6">
    <source>
        <dbReference type="EMBL" id="KAG0323228.1"/>
    </source>
</evidence>
<evidence type="ECO:0000259" key="4">
    <source>
        <dbReference type="Pfam" id="PF01154"/>
    </source>
</evidence>